<evidence type="ECO:0000313" key="2">
    <source>
        <dbReference type="Proteomes" id="UP000265864"/>
    </source>
</evidence>
<evidence type="ECO:0000313" key="1">
    <source>
        <dbReference type="EMBL" id="AYD42785.1"/>
    </source>
</evidence>
<name>A0A8D4SR57_9GAMM</name>
<gene>
    <name evidence="1" type="ORF">DXZ79_02915</name>
</gene>
<dbReference type="Pfam" id="PF20289">
    <property type="entry name" value="MComp1"/>
    <property type="match status" value="1"/>
</dbReference>
<dbReference type="EMBL" id="CP032482">
    <property type="protein sequence ID" value="AYD42785.1"/>
    <property type="molecule type" value="Genomic_DNA"/>
</dbReference>
<dbReference type="InterPro" id="IPR046905">
    <property type="entry name" value="ABC-3C_MC1"/>
</dbReference>
<sequence>MHLLNKEHDLNFLHTKFKEMSFQLFVSNDEGSYISCVACWCESASQVVDNWSAIQNYLSVFYQPPGDIALWNIYLAFFCTETLPIWEKYKIENDKYAVRKLVLDGTGTILPNAESLTLLNNHLLGADLELTERNKGTEDEFSLSLGDYVRGTPLDSTFESRETRARRIDNIIEFLSQNENKKS</sequence>
<dbReference type="GeneID" id="82549737"/>
<dbReference type="Proteomes" id="UP000265864">
    <property type="component" value="Chromosome"/>
</dbReference>
<proteinExistence type="predicted"/>
<accession>A0A8D4SR57</accession>
<organism evidence="1 2">
    <name type="scientific">Yersinia rochesterensis</name>
    <dbReference type="NCBI Taxonomy" id="1604335"/>
    <lineage>
        <taxon>Bacteria</taxon>
        <taxon>Pseudomonadati</taxon>
        <taxon>Pseudomonadota</taxon>
        <taxon>Gammaproteobacteria</taxon>
        <taxon>Enterobacterales</taxon>
        <taxon>Yersiniaceae</taxon>
        <taxon>Yersinia</taxon>
    </lineage>
</organism>
<reference evidence="1 2" key="1">
    <citation type="submission" date="2018-09" db="EMBL/GenBank/DDBJ databases">
        <title>Yersinia kristensenii subsp. rochesterensis subsp. nov., Isolated from Human Feces.</title>
        <authorList>
            <person name="Cunningham S.A."/>
            <person name="Jeraldo P."/>
            <person name="Patel R."/>
        </authorList>
    </citation>
    <scope>NUCLEOTIDE SEQUENCE [LARGE SCALE GENOMIC DNA]</scope>
    <source>
        <strain evidence="1 2">ATCC BAA-2637</strain>
    </source>
</reference>
<protein>
    <submittedName>
        <fullName evidence="1">Uncharacterized protein</fullName>
    </submittedName>
</protein>
<dbReference type="AlphaFoldDB" id="A0A8D4SR57"/>
<dbReference type="RefSeq" id="WP_120011078.1">
    <property type="nucleotide sequence ID" value="NZ_CP032482.1"/>
</dbReference>